<sequence length="113" mass="12918">MKYVFSCPILATSNDFLEKGNLVYSHRDILSEVDSWHGWNSPGLRELKFRGIVITEGWTLDMRHVILPLMSTIFLVVVVVAKFIFGWSTAWTVGAFFVALVTLLWMWATYMAG</sequence>
<feature type="transmembrane region" description="Helical" evidence="1">
    <location>
        <begin position="65"/>
        <end position="85"/>
    </location>
</feature>
<name>A0A5N6GE29_ASPFL</name>
<keyword evidence="1" id="KW-0812">Transmembrane</keyword>
<dbReference type="AlphaFoldDB" id="A0A5N6GE29"/>
<accession>A0A5N6GE29</accession>
<keyword evidence="1" id="KW-0472">Membrane</keyword>
<protein>
    <submittedName>
        <fullName evidence="2">Uncharacterized protein</fullName>
    </submittedName>
</protein>
<dbReference type="EMBL" id="ML734787">
    <property type="protein sequence ID" value="KAB8240067.1"/>
    <property type="molecule type" value="Genomic_DNA"/>
</dbReference>
<evidence type="ECO:0000256" key="1">
    <source>
        <dbReference type="SAM" id="Phobius"/>
    </source>
</evidence>
<feature type="transmembrane region" description="Helical" evidence="1">
    <location>
        <begin position="91"/>
        <end position="110"/>
    </location>
</feature>
<evidence type="ECO:0000313" key="2">
    <source>
        <dbReference type="EMBL" id="KAB8240067.1"/>
    </source>
</evidence>
<gene>
    <name evidence="2" type="ORF">BDV35DRAFT_145798</name>
</gene>
<dbReference type="Proteomes" id="UP000325434">
    <property type="component" value="Unassembled WGS sequence"/>
</dbReference>
<reference evidence="2" key="1">
    <citation type="submission" date="2019-04" db="EMBL/GenBank/DDBJ databases">
        <title>Friends and foes A comparative genomics study of 23 Aspergillus species from section Flavi.</title>
        <authorList>
            <consortium name="DOE Joint Genome Institute"/>
            <person name="Kjaerbolling I."/>
            <person name="Vesth T."/>
            <person name="Frisvad J.C."/>
            <person name="Nybo J.L."/>
            <person name="Theobald S."/>
            <person name="Kildgaard S."/>
            <person name="Isbrandt T."/>
            <person name="Kuo A."/>
            <person name="Sato A."/>
            <person name="Lyhne E.K."/>
            <person name="Kogle M.E."/>
            <person name="Wiebenga A."/>
            <person name="Kun R.S."/>
            <person name="Lubbers R.J."/>
            <person name="Makela M.R."/>
            <person name="Barry K."/>
            <person name="Chovatia M."/>
            <person name="Clum A."/>
            <person name="Daum C."/>
            <person name="Haridas S."/>
            <person name="He G."/>
            <person name="LaButti K."/>
            <person name="Lipzen A."/>
            <person name="Mondo S."/>
            <person name="Riley R."/>
            <person name="Salamov A."/>
            <person name="Simmons B.A."/>
            <person name="Magnuson J.K."/>
            <person name="Henrissat B."/>
            <person name="Mortensen U.H."/>
            <person name="Larsen T.O."/>
            <person name="Devries R.P."/>
            <person name="Grigoriev I.V."/>
            <person name="Machida M."/>
            <person name="Baker S.E."/>
            <person name="Andersen M.R."/>
        </authorList>
    </citation>
    <scope>NUCLEOTIDE SEQUENCE [LARGE SCALE GENOMIC DNA]</scope>
    <source>
        <strain evidence="2">CBS 121.62</strain>
    </source>
</reference>
<keyword evidence="1" id="KW-1133">Transmembrane helix</keyword>
<organism evidence="2">
    <name type="scientific">Aspergillus flavus</name>
    <dbReference type="NCBI Taxonomy" id="5059"/>
    <lineage>
        <taxon>Eukaryota</taxon>
        <taxon>Fungi</taxon>
        <taxon>Dikarya</taxon>
        <taxon>Ascomycota</taxon>
        <taxon>Pezizomycotina</taxon>
        <taxon>Eurotiomycetes</taxon>
        <taxon>Eurotiomycetidae</taxon>
        <taxon>Eurotiales</taxon>
        <taxon>Aspergillaceae</taxon>
        <taxon>Aspergillus</taxon>
        <taxon>Aspergillus subgen. Circumdati</taxon>
    </lineage>
</organism>
<proteinExistence type="predicted"/>